<comment type="caution">
    <text evidence="3">The sequence shown here is derived from an EMBL/GenBank/DDBJ whole genome shotgun (WGS) entry which is preliminary data.</text>
</comment>
<feature type="domain" description="AsmA" evidence="2">
    <location>
        <begin position="4"/>
        <end position="188"/>
    </location>
</feature>
<dbReference type="InterPro" id="IPR017023">
    <property type="entry name" value="UCP034039"/>
</dbReference>
<dbReference type="PANTHER" id="PTHR30441:SF4">
    <property type="entry name" value="PROTEIN ASMA"/>
    <property type="match status" value="1"/>
</dbReference>
<dbReference type="PIRSF" id="PIRSF034039">
    <property type="entry name" value="UCP034039"/>
    <property type="match status" value="1"/>
</dbReference>
<feature type="compositionally biased region" description="Basic and acidic residues" evidence="1">
    <location>
        <begin position="1207"/>
        <end position="1271"/>
    </location>
</feature>
<dbReference type="PANTHER" id="PTHR30441">
    <property type="entry name" value="DUF748 DOMAIN-CONTAINING PROTEIN"/>
    <property type="match status" value="1"/>
</dbReference>
<name>A0A9X1AAC8_9HYPH</name>
<dbReference type="GO" id="GO:0090313">
    <property type="term" value="P:regulation of protein targeting to membrane"/>
    <property type="evidence" value="ECO:0007669"/>
    <property type="project" value="TreeGrafter"/>
</dbReference>
<dbReference type="GO" id="GO:0005886">
    <property type="term" value="C:plasma membrane"/>
    <property type="evidence" value="ECO:0007669"/>
    <property type="project" value="TreeGrafter"/>
</dbReference>
<dbReference type="EMBL" id="JAFLWW010000003">
    <property type="protein sequence ID" value="MBT1156205.1"/>
    <property type="molecule type" value="Genomic_DNA"/>
</dbReference>
<accession>A0A9X1AAC8</accession>
<evidence type="ECO:0000313" key="4">
    <source>
        <dbReference type="Proteomes" id="UP001138921"/>
    </source>
</evidence>
<dbReference type="RefSeq" id="WP_214389119.1">
    <property type="nucleotide sequence ID" value="NZ_JAFLWW010000003.1"/>
</dbReference>
<dbReference type="InterPro" id="IPR007844">
    <property type="entry name" value="AsmA"/>
</dbReference>
<sequence>MLARLFVIFGGLFVLALCAGLVGPYFIDWSGYKAEFEREASAILGRKVVVQGEVTARILPFPSVTFSDVIVGGGTGGNNAMTVETFSMDAELAPLLSGEFLIYDMRLVRPKAIIDLAADGVVDWAIRPSAPFDAKQISIEKLTITEGQVRLRHAASGREHLLSEINTSVSARALSGPWRVDGSLRIDGMKTQLSASTGSVDPTGQMRLRVRAAPERYGFVVESDGNASMDKGRALYSGGFSVVEAQPEPAAAADGEKPKPPAKPVEPGFRLKGKFALDHAKLGVEEFRFESGPLDDPYTADGTAEVDLGTEPHFAITANGAQVRFDEAVGGEKAGGPGFSIPQRLTALEKVLVELPRPSIPGTVEVDLPAVVAGDTTVRDVKLSAEPGEGGWKLKSMAATLPGRTRLEADGFLRTEDNLGFDGQMLLAVGQPSGFAAWVAKDVDEAVRKLPAAGFKAKVRLTREQQTFDGIELILGKARFTGELDSMLPDDSRASVMMKLDGGELDLDGLRAFASLFVTDQGANRFSDADLDLAVKAGPLNFAGLSADTVDTALRLREGVLEIDKLSVGGLAGASLSATGRIKDFPEAPTGNLDASVVAVDLAPLVALAAKQAPDNKLLNGLAARAAAYPGLLADARIDFVASAVDNGDKTTGIALSGQGEAGGSDLLATLSAQAIPGALASSQLKLEFSARNEDATSLLALAGLPVLPLGVTGPGELALSAKGAVQNGLEVVASLKGDDASAGFAGTVALRDGIPSLKGRATLQAADLEPWLMTSTVTLPGMGTGMQVELATDASLGGGVLALDRLDGTVNEGAVVGHLKAELNKGLPHLSGSLTLDELDLRPFAEMTLGATALESGDGAWPTAAFAPKPVAPFSADLEIVAGTLLAEPLATANDAVLALQIDSQALRLSNIKAKLFGGDLGGLVELKNNDGTAFISGQLKLDGIDVAAMPWAGEASGKGNFSATLSGSGKSVEGLVASLSGSGTADVAGLSLPGFNPDAFAPLIAKADALGRDINAARVAEFAPGIAGEGSFVADKADVAFTIAGGILRAPPLTLKNPAATLSADLRADLNAGVVAASGSITYAPGKEQLVGSEPMMNFELEGEPGATVQLFDSAPMAQFLTQRALEKEQARVEAMQAVLLEKQRLRRETRYFVALKAERERIAEEARLAEEARIRAEEEAKAKAEAERLKAELEAKAKAEAERLRAEEERRGAEAAEKAKAEADREKARLQAEKARRATEEKVRLEAERKAKLEAEAAKPAAEVERAPLPEVRPMDAPVEAVPASPAPPPAAAPVKKKLEPLSLDDFFKSLQSQ</sequence>
<reference evidence="3" key="1">
    <citation type="journal article" date="2021" name="Microorganisms">
        <title>Phylogenomic Reconstruction and Metabolic Potential of the Genus Aminobacter.</title>
        <authorList>
            <person name="Artuso I."/>
            <person name="Turrini P."/>
            <person name="Pirolo M."/>
            <person name="Lugli G.A."/>
            <person name="Ventura M."/>
            <person name="Visca P."/>
        </authorList>
    </citation>
    <scope>NUCLEOTIDE SEQUENCE</scope>
    <source>
        <strain evidence="3">LMG 26462</strain>
    </source>
</reference>
<proteinExistence type="predicted"/>
<evidence type="ECO:0000259" key="2">
    <source>
        <dbReference type="Pfam" id="PF05170"/>
    </source>
</evidence>
<dbReference type="Pfam" id="PF05170">
    <property type="entry name" value="AsmA"/>
    <property type="match status" value="1"/>
</dbReference>
<gene>
    <name evidence="3" type="ORF">J1C56_11450</name>
</gene>
<feature type="region of interest" description="Disordered" evidence="1">
    <location>
        <begin position="1207"/>
        <end position="1301"/>
    </location>
</feature>
<keyword evidence="4" id="KW-1185">Reference proteome</keyword>
<organism evidence="3 4">
    <name type="scientific">Aminobacter anthyllidis</name>
    <dbReference type="NCBI Taxonomy" id="1035067"/>
    <lineage>
        <taxon>Bacteria</taxon>
        <taxon>Pseudomonadati</taxon>
        <taxon>Pseudomonadota</taxon>
        <taxon>Alphaproteobacteria</taxon>
        <taxon>Hyphomicrobiales</taxon>
        <taxon>Phyllobacteriaceae</taxon>
        <taxon>Aminobacter</taxon>
    </lineage>
</organism>
<evidence type="ECO:0000313" key="3">
    <source>
        <dbReference type="EMBL" id="MBT1156205.1"/>
    </source>
</evidence>
<dbReference type="InterPro" id="IPR052894">
    <property type="entry name" value="AsmA-related"/>
</dbReference>
<evidence type="ECO:0000256" key="1">
    <source>
        <dbReference type="SAM" id="MobiDB-lite"/>
    </source>
</evidence>
<reference evidence="3" key="2">
    <citation type="submission" date="2021-03" db="EMBL/GenBank/DDBJ databases">
        <authorList>
            <person name="Artuso I."/>
            <person name="Turrini P."/>
            <person name="Pirolo M."/>
            <person name="Lugli G.A."/>
            <person name="Ventura M."/>
            <person name="Visca P."/>
        </authorList>
    </citation>
    <scope>NUCLEOTIDE SEQUENCE</scope>
    <source>
        <strain evidence="3">LMG 26462</strain>
    </source>
</reference>
<dbReference type="Proteomes" id="UP001138921">
    <property type="component" value="Unassembled WGS sequence"/>
</dbReference>
<protein>
    <submittedName>
        <fullName evidence="3">AsmA family protein</fullName>
    </submittedName>
</protein>